<reference evidence="1" key="1">
    <citation type="journal article" date="2020" name="Nature">
        <title>Giant virus diversity and host interactions through global metagenomics.</title>
        <authorList>
            <person name="Schulz F."/>
            <person name="Roux S."/>
            <person name="Paez-Espino D."/>
            <person name="Jungbluth S."/>
            <person name="Walsh D.A."/>
            <person name="Denef V.J."/>
            <person name="McMahon K.D."/>
            <person name="Konstantinidis K.T."/>
            <person name="Eloe-Fadrosh E.A."/>
            <person name="Kyrpides N.C."/>
            <person name="Woyke T."/>
        </authorList>
    </citation>
    <scope>NUCLEOTIDE SEQUENCE</scope>
    <source>
        <strain evidence="1">GVMAG-M-3300023184-68</strain>
    </source>
</reference>
<protein>
    <submittedName>
        <fullName evidence="1">Uncharacterized protein</fullName>
    </submittedName>
</protein>
<dbReference type="EMBL" id="MN740153">
    <property type="protein sequence ID" value="QHT90229.1"/>
    <property type="molecule type" value="Genomic_DNA"/>
</dbReference>
<name>A0A6C0IBX6_9ZZZZ</name>
<organism evidence="1">
    <name type="scientific">viral metagenome</name>
    <dbReference type="NCBI Taxonomy" id="1070528"/>
    <lineage>
        <taxon>unclassified sequences</taxon>
        <taxon>metagenomes</taxon>
        <taxon>organismal metagenomes</taxon>
    </lineage>
</organism>
<dbReference type="AlphaFoldDB" id="A0A6C0IBX6"/>
<sequence>MEYVYLVIEREFVHSDQSVYKIGRSSQENNSRIQQYPKGTQLICQLRVMDSHFLEREIIQLFKHKYKQRSDIGREYFEGDSFNMQLDIFTLISTYNFIVPNTSSLFSEFLQNHRSHMKPVLLQLVRVYKKKLLTTTPFTEPVFNIKNYTKKLICEICKYTTNYSCSYTRHIESKRHNDMKNITNEINNNSLHKCNICRKNYKSISGLWKHKNSQTCL</sequence>
<proteinExistence type="predicted"/>
<accession>A0A6C0IBX6</accession>
<evidence type="ECO:0000313" key="1">
    <source>
        <dbReference type="EMBL" id="QHT90229.1"/>
    </source>
</evidence>